<dbReference type="PROSITE" id="PS01245">
    <property type="entry name" value="RIO1"/>
    <property type="match status" value="1"/>
</dbReference>
<evidence type="ECO:0000256" key="19">
    <source>
        <dbReference type="ARBA" id="ARBA00048679"/>
    </source>
</evidence>
<reference evidence="25" key="1">
    <citation type="submission" date="2019-08" db="EMBL/GenBank/DDBJ databases">
        <title>The improved chromosome-level genome for the pearl oyster Pinctada fucata martensii using PacBio sequencing and Hi-C.</title>
        <authorList>
            <person name="Zheng Z."/>
        </authorList>
    </citation>
    <scope>NUCLEOTIDE SEQUENCE</scope>
    <source>
        <strain evidence="25">ZZ-2019</strain>
        <tissue evidence="25">Adductor muscle</tissue>
    </source>
</reference>
<dbReference type="GO" id="GO:0004674">
    <property type="term" value="F:protein serine/threonine kinase activity"/>
    <property type="evidence" value="ECO:0007669"/>
    <property type="project" value="UniProtKB-UniRule"/>
</dbReference>
<comment type="catalytic activity">
    <reaction evidence="19 22">
        <text>L-seryl-[protein] + ATP = O-phospho-L-seryl-[protein] + ADP + H(+)</text>
        <dbReference type="Rhea" id="RHEA:17989"/>
        <dbReference type="Rhea" id="RHEA-COMP:9863"/>
        <dbReference type="Rhea" id="RHEA-COMP:11604"/>
        <dbReference type="ChEBI" id="CHEBI:15378"/>
        <dbReference type="ChEBI" id="CHEBI:29999"/>
        <dbReference type="ChEBI" id="CHEBI:30616"/>
        <dbReference type="ChEBI" id="CHEBI:83421"/>
        <dbReference type="ChEBI" id="CHEBI:456216"/>
        <dbReference type="EC" id="2.7.11.1"/>
    </reaction>
</comment>
<evidence type="ECO:0000256" key="18">
    <source>
        <dbReference type="ARBA" id="ARBA00047899"/>
    </source>
</evidence>
<evidence type="ECO:0000256" key="9">
    <source>
        <dbReference type="ARBA" id="ARBA00022588"/>
    </source>
</evidence>
<keyword evidence="9" id="KW-0399">Innate immunity</keyword>
<dbReference type="GO" id="GO:0045087">
    <property type="term" value="P:innate immune response"/>
    <property type="evidence" value="ECO:0007669"/>
    <property type="project" value="UniProtKB-KW"/>
</dbReference>
<keyword evidence="5" id="KW-0963">Cytoplasm</keyword>
<proteinExistence type="inferred from homology"/>
<evidence type="ECO:0000256" key="23">
    <source>
        <dbReference type="SAM" id="MobiDB-lite"/>
    </source>
</evidence>
<dbReference type="FunFam" id="3.30.200.20:FF:000200">
    <property type="entry name" value="Serine/threonine-protein kinase RIO3"/>
    <property type="match status" value="1"/>
</dbReference>
<gene>
    <name evidence="25" type="ORF">FSP39_015427</name>
</gene>
<comment type="caution">
    <text evidence="25">The sequence shown here is derived from an EMBL/GenBank/DDBJ whole genome shotgun (WGS) entry which is preliminary data.</text>
</comment>
<evidence type="ECO:0000256" key="10">
    <source>
        <dbReference type="ARBA" id="ARBA00022679"/>
    </source>
</evidence>
<evidence type="ECO:0000256" key="15">
    <source>
        <dbReference type="ARBA" id="ARBA00022842"/>
    </source>
</evidence>
<evidence type="ECO:0000256" key="12">
    <source>
        <dbReference type="ARBA" id="ARBA00022741"/>
    </source>
</evidence>
<dbReference type="GO" id="GO:0046872">
    <property type="term" value="F:metal ion binding"/>
    <property type="evidence" value="ECO:0007669"/>
    <property type="project" value="UniProtKB-UniRule"/>
</dbReference>
<dbReference type="FunFam" id="1.10.510.10:FF:000254">
    <property type="entry name" value="Serine/threonine-protein kinase RIO3"/>
    <property type="match status" value="1"/>
</dbReference>
<keyword evidence="16" id="KW-0391">Immunity</keyword>
<dbReference type="GO" id="GO:0005737">
    <property type="term" value="C:cytoplasm"/>
    <property type="evidence" value="ECO:0007669"/>
    <property type="project" value="UniProtKB-SubCell"/>
</dbReference>
<organism evidence="25 26">
    <name type="scientific">Pinctada imbricata</name>
    <name type="common">Atlantic pearl-oyster</name>
    <name type="synonym">Pinctada martensii</name>
    <dbReference type="NCBI Taxonomy" id="66713"/>
    <lineage>
        <taxon>Eukaryota</taxon>
        <taxon>Metazoa</taxon>
        <taxon>Spiralia</taxon>
        <taxon>Lophotrochozoa</taxon>
        <taxon>Mollusca</taxon>
        <taxon>Bivalvia</taxon>
        <taxon>Autobranchia</taxon>
        <taxon>Pteriomorphia</taxon>
        <taxon>Pterioida</taxon>
        <taxon>Pterioidea</taxon>
        <taxon>Pteriidae</taxon>
        <taxon>Pinctada</taxon>
    </lineage>
</organism>
<dbReference type="SUPFAM" id="SSF56112">
    <property type="entry name" value="Protein kinase-like (PK-like)"/>
    <property type="match status" value="1"/>
</dbReference>
<dbReference type="CDD" id="cd05146">
    <property type="entry name" value="RIO3_euk"/>
    <property type="match status" value="1"/>
</dbReference>
<dbReference type="InterPro" id="IPR017406">
    <property type="entry name" value="Ser/Thr_kinase_Rio3"/>
</dbReference>
<evidence type="ECO:0000256" key="22">
    <source>
        <dbReference type="PIRNR" id="PIRNR038146"/>
    </source>
</evidence>
<dbReference type="EC" id="2.7.11.1" evidence="4 22"/>
<dbReference type="InterPro" id="IPR011009">
    <property type="entry name" value="Kinase-like_dom_sf"/>
</dbReference>
<evidence type="ECO:0000256" key="16">
    <source>
        <dbReference type="ARBA" id="ARBA00022859"/>
    </source>
</evidence>
<evidence type="ECO:0000256" key="1">
    <source>
        <dbReference type="ARBA" id="ARBA00001946"/>
    </source>
</evidence>
<keyword evidence="15 22" id="KW-0460">Magnesium</keyword>
<dbReference type="PIRSF" id="PIRSF038146">
    <property type="entry name" value="Ser/Thr_PK_RIO3"/>
    <property type="match status" value="1"/>
</dbReference>
<dbReference type="GO" id="GO:0005524">
    <property type="term" value="F:ATP binding"/>
    <property type="evidence" value="ECO:0007669"/>
    <property type="project" value="UniProtKB-UniRule"/>
</dbReference>
<dbReference type="InterPro" id="IPR018934">
    <property type="entry name" value="RIO_dom"/>
</dbReference>
<dbReference type="InterPro" id="IPR000687">
    <property type="entry name" value="RIO_kinase"/>
</dbReference>
<dbReference type="InterPro" id="IPR018935">
    <property type="entry name" value="RIO_kinase_CS"/>
</dbReference>
<keyword evidence="12 22" id="KW-0547">Nucleotide-binding</keyword>
<dbReference type="Gene3D" id="3.30.200.20">
    <property type="entry name" value="Phosphorylase Kinase, domain 1"/>
    <property type="match status" value="1"/>
</dbReference>
<dbReference type="PANTHER" id="PTHR45723">
    <property type="entry name" value="SERINE/THREONINE-PROTEIN KINASE RIO1"/>
    <property type="match status" value="1"/>
</dbReference>
<comment type="similarity">
    <text evidence="3 22">Belongs to the protein kinase superfamily. RIO-type Ser/Thr kinase family.</text>
</comment>
<keyword evidence="10 22" id="KW-0808">Transferase</keyword>
<keyword evidence="13 22" id="KW-0418">Kinase</keyword>
<keyword evidence="8" id="KW-0597">Phosphoprotein</keyword>
<dbReference type="GO" id="GO:0051607">
    <property type="term" value="P:defense response to virus"/>
    <property type="evidence" value="ECO:0007669"/>
    <property type="project" value="UniProtKB-KW"/>
</dbReference>
<keyword evidence="6" id="KW-0690">Ribosome biogenesis</keyword>
<comment type="subcellular location">
    <subcellularLocation>
        <location evidence="2">Cytoplasm</location>
    </subcellularLocation>
</comment>
<comment type="subunit">
    <text evidence="20">Interacts with CASP10. Interacts with IRF3; RIOK3 probably mediates the interaction of TBK1 with IRF3. Associated with 40S pre-ribosomal particles.</text>
</comment>
<evidence type="ECO:0000256" key="14">
    <source>
        <dbReference type="ARBA" id="ARBA00022840"/>
    </source>
</evidence>
<evidence type="ECO:0000256" key="21">
    <source>
        <dbReference type="ARBA" id="ARBA00068351"/>
    </source>
</evidence>
<keyword evidence="7 22" id="KW-0723">Serine/threonine-protein kinase</keyword>
<accession>A0AA89BNN9</accession>
<dbReference type="SMART" id="SM00090">
    <property type="entry name" value="RIO"/>
    <property type="match status" value="1"/>
</dbReference>
<comment type="catalytic activity">
    <reaction evidence="18 22">
        <text>L-threonyl-[protein] + ATP = O-phospho-L-threonyl-[protein] + ADP + H(+)</text>
        <dbReference type="Rhea" id="RHEA:46608"/>
        <dbReference type="Rhea" id="RHEA-COMP:11060"/>
        <dbReference type="Rhea" id="RHEA-COMP:11605"/>
        <dbReference type="ChEBI" id="CHEBI:15378"/>
        <dbReference type="ChEBI" id="CHEBI:30013"/>
        <dbReference type="ChEBI" id="CHEBI:30616"/>
        <dbReference type="ChEBI" id="CHEBI:61977"/>
        <dbReference type="ChEBI" id="CHEBI:456216"/>
        <dbReference type="EC" id="2.7.11.1"/>
    </reaction>
</comment>
<evidence type="ECO:0000256" key="5">
    <source>
        <dbReference type="ARBA" id="ARBA00022490"/>
    </source>
</evidence>
<dbReference type="AlphaFoldDB" id="A0AA89BNN9"/>
<evidence type="ECO:0000256" key="11">
    <source>
        <dbReference type="ARBA" id="ARBA00022723"/>
    </source>
</evidence>
<dbReference type="Gene3D" id="1.10.510.10">
    <property type="entry name" value="Transferase(Phosphotransferase) domain 1"/>
    <property type="match status" value="1"/>
</dbReference>
<dbReference type="InterPro" id="IPR051272">
    <property type="entry name" value="RIO-type_Ser/Thr_kinase"/>
</dbReference>
<keyword evidence="11 22" id="KW-0479">Metal-binding</keyword>
<evidence type="ECO:0000313" key="25">
    <source>
        <dbReference type="EMBL" id="KAK3088153.1"/>
    </source>
</evidence>
<keyword evidence="14" id="KW-0067">ATP-binding</keyword>
<dbReference type="GO" id="GO:0042254">
    <property type="term" value="P:ribosome biogenesis"/>
    <property type="evidence" value="ECO:0007669"/>
    <property type="project" value="UniProtKB-KW"/>
</dbReference>
<dbReference type="Pfam" id="PF01163">
    <property type="entry name" value="RIO1"/>
    <property type="match status" value="1"/>
</dbReference>
<feature type="compositionally biased region" description="Acidic residues" evidence="23">
    <location>
        <begin position="135"/>
        <end position="144"/>
    </location>
</feature>
<evidence type="ECO:0000256" key="7">
    <source>
        <dbReference type="ARBA" id="ARBA00022527"/>
    </source>
</evidence>
<dbReference type="EMBL" id="VSWD01000011">
    <property type="protein sequence ID" value="KAK3088153.1"/>
    <property type="molecule type" value="Genomic_DNA"/>
</dbReference>
<name>A0AA89BNN9_PINIB</name>
<keyword evidence="26" id="KW-1185">Reference proteome</keyword>
<feature type="domain" description="RIO kinase" evidence="24">
    <location>
        <begin position="230"/>
        <end position="474"/>
    </location>
</feature>
<protein>
    <recommendedName>
        <fullName evidence="21 22">Serine/threonine-protein kinase RIO3</fullName>
        <ecNumber evidence="4 22">2.7.11.1</ecNumber>
    </recommendedName>
</protein>
<evidence type="ECO:0000256" key="8">
    <source>
        <dbReference type="ARBA" id="ARBA00022553"/>
    </source>
</evidence>
<feature type="region of interest" description="Disordered" evidence="23">
    <location>
        <begin position="134"/>
        <end position="171"/>
    </location>
</feature>
<feature type="region of interest" description="Disordered" evidence="23">
    <location>
        <begin position="218"/>
        <end position="239"/>
    </location>
</feature>
<evidence type="ECO:0000259" key="24">
    <source>
        <dbReference type="SMART" id="SM00090"/>
    </source>
</evidence>
<evidence type="ECO:0000256" key="17">
    <source>
        <dbReference type="ARBA" id="ARBA00023118"/>
    </source>
</evidence>
<sequence>MEVANSYFSTVVDPSITTMSAPAPWGNTNIAQVYNPCSLKDVMSEQLAADLQKEEEHTKNISSSDMKEPDFGELVAAAAASGEDTANDLLLAQMLQHEFDKEHDQQLKREESHYNGNNKVAVSFQNFRAVHPAYDDEEEEEEEVTERKTEWDVSPPSYKKNGTSGSGKNITTKHDAVICGRRNASKLMDLPPEFHSGDGEGMDLKLSNKVYNKLKLHSEAENKRSQRLHEKKEHSTAEHVMDPRTKLLLYKMVNNGTLDSISGSISTGKESVVFHAYGGSVKDKTLSEECAIKIYKTTLNEFKNREQYIHGDHRFSKDDYKKHNPRKIIKMWGEKETANLNRMKKFGIPCPHVQLLRKHILVMSFIGKDGKPASKLKDACLDTADLEVAYAQMEDIMKKMYSDCALVHADLSEYNILWYKDQVWIIDVSQAVDLTHPRAMQFLLRDCRNISSFFRKSGVHDVLSPEELFNHITDLKITGKGKDFEAQVQRYDKEKSAELLANQSSFKSYPFDYFFEKSLKERTEECEEENLDDRDDPFEYFYEKSLKDKEGAEAQVSSDSDSDIDESSFVLVDKDKINLG</sequence>
<evidence type="ECO:0000256" key="13">
    <source>
        <dbReference type="ARBA" id="ARBA00022777"/>
    </source>
</evidence>
<comment type="cofactor">
    <cofactor evidence="1 22">
        <name>Mg(2+)</name>
        <dbReference type="ChEBI" id="CHEBI:18420"/>
    </cofactor>
</comment>
<evidence type="ECO:0000256" key="4">
    <source>
        <dbReference type="ARBA" id="ARBA00012513"/>
    </source>
</evidence>
<evidence type="ECO:0000256" key="2">
    <source>
        <dbReference type="ARBA" id="ARBA00004496"/>
    </source>
</evidence>
<evidence type="ECO:0000313" key="26">
    <source>
        <dbReference type="Proteomes" id="UP001186944"/>
    </source>
</evidence>
<feature type="compositionally biased region" description="Polar residues" evidence="23">
    <location>
        <begin position="160"/>
        <end position="170"/>
    </location>
</feature>
<evidence type="ECO:0000256" key="3">
    <source>
        <dbReference type="ARBA" id="ARBA00009196"/>
    </source>
</evidence>
<evidence type="ECO:0000256" key="6">
    <source>
        <dbReference type="ARBA" id="ARBA00022517"/>
    </source>
</evidence>
<dbReference type="Proteomes" id="UP001186944">
    <property type="component" value="Unassembled WGS sequence"/>
</dbReference>
<keyword evidence="17" id="KW-0051">Antiviral defense</keyword>
<evidence type="ECO:0000256" key="20">
    <source>
        <dbReference type="ARBA" id="ARBA00064322"/>
    </source>
</evidence>